<keyword evidence="4" id="KW-1185">Reference proteome</keyword>
<dbReference type="EMBL" id="JBHTLQ010000016">
    <property type="protein sequence ID" value="MFD1190725.1"/>
    <property type="molecule type" value="Genomic_DNA"/>
</dbReference>
<keyword evidence="1" id="KW-1133">Transmembrane helix</keyword>
<feature type="transmembrane region" description="Helical" evidence="1">
    <location>
        <begin position="103"/>
        <end position="124"/>
    </location>
</feature>
<keyword evidence="1" id="KW-0472">Membrane</keyword>
<dbReference type="InterPro" id="IPR010982">
    <property type="entry name" value="Lambda_DNA-bd_dom_sf"/>
</dbReference>
<reference evidence="4" key="1">
    <citation type="journal article" date="2019" name="Int. J. Syst. Evol. Microbiol.">
        <title>The Global Catalogue of Microorganisms (GCM) 10K type strain sequencing project: providing services to taxonomists for standard genome sequencing and annotation.</title>
        <authorList>
            <consortium name="The Broad Institute Genomics Platform"/>
            <consortium name="The Broad Institute Genome Sequencing Center for Infectious Disease"/>
            <person name="Wu L."/>
            <person name="Ma J."/>
        </authorList>
    </citation>
    <scope>NUCLEOTIDE SEQUENCE [LARGE SCALE GENOMIC DNA]</scope>
    <source>
        <strain evidence="4">CCUG 55074</strain>
    </source>
</reference>
<protein>
    <submittedName>
        <fullName evidence="3">2TM domain-containing protein</fullName>
    </submittedName>
</protein>
<organism evidence="3 4">
    <name type="scientific">Phenylobacterium conjunctum</name>
    <dbReference type="NCBI Taxonomy" id="1298959"/>
    <lineage>
        <taxon>Bacteria</taxon>
        <taxon>Pseudomonadati</taxon>
        <taxon>Pseudomonadota</taxon>
        <taxon>Alphaproteobacteria</taxon>
        <taxon>Caulobacterales</taxon>
        <taxon>Caulobacteraceae</taxon>
        <taxon>Phenylobacterium</taxon>
    </lineage>
</organism>
<dbReference type="Pfam" id="PF01381">
    <property type="entry name" value="HTH_3"/>
    <property type="match status" value="1"/>
</dbReference>
<dbReference type="PROSITE" id="PS50943">
    <property type="entry name" value="HTH_CROC1"/>
    <property type="match status" value="1"/>
</dbReference>
<dbReference type="Pfam" id="PF13239">
    <property type="entry name" value="2TM"/>
    <property type="match status" value="1"/>
</dbReference>
<comment type="caution">
    <text evidence="3">The sequence shown here is derived from an EMBL/GenBank/DDBJ whole genome shotgun (WGS) entry which is preliminary data.</text>
</comment>
<proteinExistence type="predicted"/>
<evidence type="ECO:0000256" key="1">
    <source>
        <dbReference type="SAM" id="Phobius"/>
    </source>
</evidence>
<feature type="transmembrane region" description="Helical" evidence="1">
    <location>
        <begin position="130"/>
        <end position="153"/>
    </location>
</feature>
<feature type="domain" description="HTH cro/C1-type" evidence="2">
    <location>
        <begin position="13"/>
        <end position="66"/>
    </location>
</feature>
<dbReference type="InterPro" id="IPR001387">
    <property type="entry name" value="Cro/C1-type_HTH"/>
</dbReference>
<dbReference type="SMART" id="SM00530">
    <property type="entry name" value="HTH_XRE"/>
    <property type="match status" value="1"/>
</dbReference>
<evidence type="ECO:0000313" key="3">
    <source>
        <dbReference type="EMBL" id="MFD1190725.1"/>
    </source>
</evidence>
<keyword evidence="1" id="KW-0812">Transmembrane</keyword>
<accession>A0ABW3T1D2</accession>
<sequence length="173" mass="19270">MAIADEDKMTIVIQKLRLQRGWSQEQLADVSGVSVRTIQRIERGQPGSLETLKALAAVFDVDFDQLQGTAMTTTDTPHPRPMEPGIDSAEALAFAHVRKKRAFFVHLTQYVLVMGLLAVVNLMTSPKYLWFIWPALGWGLGVLSHGAGVFQVVPFLGADWERREVEKALGRKL</sequence>
<dbReference type="Proteomes" id="UP001597216">
    <property type="component" value="Unassembled WGS sequence"/>
</dbReference>
<dbReference type="CDD" id="cd00093">
    <property type="entry name" value="HTH_XRE"/>
    <property type="match status" value="1"/>
</dbReference>
<evidence type="ECO:0000313" key="4">
    <source>
        <dbReference type="Proteomes" id="UP001597216"/>
    </source>
</evidence>
<dbReference type="RefSeq" id="WP_377353343.1">
    <property type="nucleotide sequence ID" value="NZ_JBHTLQ010000016.1"/>
</dbReference>
<gene>
    <name evidence="3" type="ORF">ACFQ27_09055</name>
</gene>
<name>A0ABW3T1D2_9CAUL</name>
<dbReference type="Gene3D" id="1.10.260.40">
    <property type="entry name" value="lambda repressor-like DNA-binding domains"/>
    <property type="match status" value="1"/>
</dbReference>
<evidence type="ECO:0000259" key="2">
    <source>
        <dbReference type="PROSITE" id="PS50943"/>
    </source>
</evidence>
<dbReference type="InterPro" id="IPR025698">
    <property type="entry name" value="2TM_dom"/>
</dbReference>
<dbReference type="SUPFAM" id="SSF47413">
    <property type="entry name" value="lambda repressor-like DNA-binding domains"/>
    <property type="match status" value="1"/>
</dbReference>